<feature type="domain" description="G-protein coupled receptors family 1 profile" evidence="6">
    <location>
        <begin position="33"/>
        <end position="272"/>
    </location>
</feature>
<comment type="caution">
    <text evidence="7">The sequence shown here is derived from an EMBL/GenBank/DDBJ whole genome shotgun (WGS) entry which is preliminary data.</text>
</comment>
<dbReference type="FunFam" id="1.20.1070.10:FF:000096">
    <property type="entry name" value="Odorant receptor 131-2"/>
    <property type="match status" value="1"/>
</dbReference>
<keyword evidence="2 5" id="KW-0812">Transmembrane</keyword>
<dbReference type="InterPro" id="IPR000276">
    <property type="entry name" value="GPCR_Rhodpsn"/>
</dbReference>
<evidence type="ECO:0000259" key="6">
    <source>
        <dbReference type="PROSITE" id="PS50262"/>
    </source>
</evidence>
<feature type="transmembrane region" description="Helical" evidence="5">
    <location>
        <begin position="89"/>
        <end position="111"/>
    </location>
</feature>
<organism evidence="7 8">
    <name type="scientific">Pagothenia borchgrevinki</name>
    <name type="common">Bald rockcod</name>
    <name type="synonym">Trematomus borchgrevinki</name>
    <dbReference type="NCBI Taxonomy" id="8213"/>
    <lineage>
        <taxon>Eukaryota</taxon>
        <taxon>Metazoa</taxon>
        <taxon>Chordata</taxon>
        <taxon>Craniata</taxon>
        <taxon>Vertebrata</taxon>
        <taxon>Euteleostomi</taxon>
        <taxon>Actinopterygii</taxon>
        <taxon>Neopterygii</taxon>
        <taxon>Teleostei</taxon>
        <taxon>Neoteleostei</taxon>
        <taxon>Acanthomorphata</taxon>
        <taxon>Eupercaria</taxon>
        <taxon>Perciformes</taxon>
        <taxon>Notothenioidei</taxon>
        <taxon>Nototheniidae</taxon>
        <taxon>Pagothenia</taxon>
    </lineage>
</organism>
<keyword evidence="4 5" id="KW-0472">Membrane</keyword>
<dbReference type="PANTHER" id="PTHR26451:SF882">
    <property type="entry name" value="OLFACTORY RECEPTOR 11A1-LIKE ISOFORM X1"/>
    <property type="match status" value="1"/>
</dbReference>
<evidence type="ECO:0000256" key="2">
    <source>
        <dbReference type="ARBA" id="ARBA00022692"/>
    </source>
</evidence>
<dbReference type="Pfam" id="PF00001">
    <property type="entry name" value="7tm_1"/>
    <property type="match status" value="1"/>
</dbReference>
<feature type="transmembrane region" description="Helical" evidence="5">
    <location>
        <begin position="252"/>
        <end position="274"/>
    </location>
</feature>
<dbReference type="AlphaFoldDB" id="A0ABD2FZG2"/>
<evidence type="ECO:0000256" key="4">
    <source>
        <dbReference type="ARBA" id="ARBA00023136"/>
    </source>
</evidence>
<gene>
    <name evidence="7" type="ORF">OYC64_004387</name>
</gene>
<feature type="transmembrane region" description="Helical" evidence="5">
    <location>
        <begin position="178"/>
        <end position="197"/>
    </location>
</feature>
<keyword evidence="8" id="KW-1185">Reference proteome</keyword>
<keyword evidence="3 5" id="KW-1133">Transmembrane helix</keyword>
<feature type="transmembrane region" description="Helical" evidence="5">
    <location>
        <begin position="53"/>
        <end position="77"/>
    </location>
</feature>
<name>A0ABD2FZG2_PAGBO</name>
<dbReference type="CDD" id="cd00637">
    <property type="entry name" value="7tm_classA_rhodopsin-like"/>
    <property type="match status" value="1"/>
</dbReference>
<dbReference type="PANTHER" id="PTHR26451">
    <property type="entry name" value="G_PROTEIN_RECEP_F1_2 DOMAIN-CONTAINING PROTEIN"/>
    <property type="match status" value="1"/>
</dbReference>
<dbReference type="GO" id="GO:0016020">
    <property type="term" value="C:membrane"/>
    <property type="evidence" value="ECO:0007669"/>
    <property type="project" value="UniProtKB-SubCell"/>
</dbReference>
<feature type="transmembrane region" description="Helical" evidence="5">
    <location>
        <begin position="218"/>
        <end position="240"/>
    </location>
</feature>
<dbReference type="InterPro" id="IPR052921">
    <property type="entry name" value="GPCR1_Superfamily_Member"/>
</dbReference>
<sequence>MPANHTTAPTHVPDYTCARFYVSTVSFSVLLFFNLIINWTILRVERLRSHARFVLVFHLLVSALLYLGMSSVFYYQIHLHARPVRSACLAMITVLISSASNILLTLTVMAFDRYCAVCHPMRYSSACTAGRWPWMLGALTWIVALVIPLSLLLQPDSRTEYNGVCDREQLQKGQLQKVLFIGVCTLIIMYSYVRILVEGRRLGVLNRRNEAGCRTIALHGSQLAVYILPNFVNFVLTVLFKQKLIHQETKELAAVVIFAFFSLAQCVAPIVYGLRKEELMEQVGHTFPCCSQYLKRVLGWTVRANWPHTQHTPRERTLTVQTIISLQTPTDPEEEETQAISVRSSSLDFRVMYLRYGQCPDGKSRYISGLSNNRNITKSGSTQAWEDLKKPPWTSWDLFSSIENVET</sequence>
<reference evidence="7 8" key="2">
    <citation type="journal article" date="2024" name="G3 (Bethesda)">
        <title>The genome of the cryopelagic Antarctic bald notothen, Trematomus borchgrevinki.</title>
        <authorList>
            <person name="Rayamajhi N."/>
            <person name="Rivera-Colon A.G."/>
            <person name="Minhas B.F."/>
            <person name="Cheng C.C."/>
            <person name="Catchen J.M."/>
        </authorList>
    </citation>
    <scope>NUCLEOTIDE SEQUENCE [LARGE SCALE GENOMIC DNA]</scope>
    <source>
        <strain evidence="7">AGRC-2024</strain>
    </source>
</reference>
<evidence type="ECO:0000256" key="3">
    <source>
        <dbReference type="ARBA" id="ARBA00022989"/>
    </source>
</evidence>
<evidence type="ECO:0000313" key="7">
    <source>
        <dbReference type="EMBL" id="KAL3046368.1"/>
    </source>
</evidence>
<dbReference type="PROSITE" id="PS50262">
    <property type="entry name" value="G_PROTEIN_RECEP_F1_2"/>
    <property type="match status" value="1"/>
</dbReference>
<accession>A0ABD2FZG2</accession>
<evidence type="ECO:0000256" key="5">
    <source>
        <dbReference type="SAM" id="Phobius"/>
    </source>
</evidence>
<dbReference type="InterPro" id="IPR017452">
    <property type="entry name" value="GPCR_Rhodpsn_7TM"/>
</dbReference>
<protein>
    <recommendedName>
        <fullName evidence="6">G-protein coupled receptors family 1 profile domain-containing protein</fullName>
    </recommendedName>
</protein>
<reference evidence="7 8" key="1">
    <citation type="journal article" date="2022" name="G3 (Bethesda)">
        <title>Evaluating Illumina-, Nanopore-, and PacBio-based genome assembly strategies with the bald notothen, Trematomus borchgrevinki.</title>
        <authorList>
            <person name="Rayamajhi N."/>
            <person name="Cheng C.C."/>
            <person name="Catchen J.M."/>
        </authorList>
    </citation>
    <scope>NUCLEOTIDE SEQUENCE [LARGE SCALE GENOMIC DNA]</scope>
    <source>
        <strain evidence="7">AGRC-2024</strain>
    </source>
</reference>
<dbReference type="Proteomes" id="UP001619887">
    <property type="component" value="Unassembled WGS sequence"/>
</dbReference>
<feature type="transmembrane region" description="Helical" evidence="5">
    <location>
        <begin position="132"/>
        <end position="153"/>
    </location>
</feature>
<dbReference type="SUPFAM" id="SSF81321">
    <property type="entry name" value="Family A G protein-coupled receptor-like"/>
    <property type="match status" value="1"/>
</dbReference>
<evidence type="ECO:0000256" key="1">
    <source>
        <dbReference type="ARBA" id="ARBA00004370"/>
    </source>
</evidence>
<feature type="transmembrane region" description="Helical" evidence="5">
    <location>
        <begin position="20"/>
        <end position="41"/>
    </location>
</feature>
<proteinExistence type="predicted"/>
<dbReference type="EMBL" id="JBIYXZ010002085">
    <property type="protein sequence ID" value="KAL3046368.1"/>
    <property type="molecule type" value="Genomic_DNA"/>
</dbReference>
<evidence type="ECO:0000313" key="8">
    <source>
        <dbReference type="Proteomes" id="UP001619887"/>
    </source>
</evidence>
<comment type="subcellular location">
    <subcellularLocation>
        <location evidence="1">Membrane</location>
    </subcellularLocation>
</comment>
<dbReference type="Gene3D" id="1.20.1070.10">
    <property type="entry name" value="Rhodopsin 7-helix transmembrane proteins"/>
    <property type="match status" value="1"/>
</dbReference>